<sequence length="561" mass="59815">ASYEIYFNDAAGLAKERALISNSKITIHPDFDPRTFANNIAVVRFTGISSSGWSSGVGISADEWNNRWFARSYLQDVQTMTWNEAVIETRLRQSSYCIQTSGIYAANTDSMFCTTATMSAVGGARCDMPFSISYAVSFEQIVPAAIFSHTVYYGNQLCDSSRLLHYYTSLANYITFAESVIDRKINLVPNHPDYGYSTNPLFSMAGSAFDTVLGTGTFAGNLFLMSDPDTQVPVTKPTKDTEQDSAPTSKTASEPSLGAGSDSETKPATTAATGTTSNLASPIPVGSDSTFTERSSSKLTSAAMTATTAHMQTADRNDGNHEDNRNPVLDDENGAGAVVDDVFQKNNSGDDNNGNGNNGNNENSNNENGNNENGDNENGADYNEDADDLEEAQFDKEISEYQQFLATASASMGAASSRTILVTVSGNPTLIVINAASATGTATYLANNSSETGSHNGSKNASTNDGQSSGLKRSQVIGIATSMSILGVLLIVGGIFGYKWYCKKRLATKWTPSAVQQIVETQMVENEMGNIDTTGFHLPNYGNHQQTTFIASGPGSSTNPS</sequence>
<comment type="caution">
    <text evidence="1">The sequence shown here is derived from an EMBL/GenBank/DDBJ whole genome shotgun (WGS) entry which is preliminary data.</text>
</comment>
<proteinExistence type="predicted"/>
<evidence type="ECO:0000313" key="2">
    <source>
        <dbReference type="Proteomes" id="UP001150581"/>
    </source>
</evidence>
<protein>
    <submittedName>
        <fullName evidence="1">Uncharacterized protein</fullName>
    </submittedName>
</protein>
<accession>A0ACC1IS86</accession>
<reference evidence="1" key="1">
    <citation type="submission" date="2022-07" db="EMBL/GenBank/DDBJ databases">
        <title>Phylogenomic reconstructions and comparative analyses of Kickxellomycotina fungi.</title>
        <authorList>
            <person name="Reynolds N.K."/>
            <person name="Stajich J.E."/>
            <person name="Barry K."/>
            <person name="Grigoriev I.V."/>
            <person name="Crous P."/>
            <person name="Smith M.E."/>
        </authorList>
    </citation>
    <scope>NUCLEOTIDE SEQUENCE</scope>
    <source>
        <strain evidence="1">Benny 63K</strain>
    </source>
</reference>
<keyword evidence="2" id="KW-1185">Reference proteome</keyword>
<organism evidence="1 2">
    <name type="scientific">Kickxella alabastrina</name>
    <dbReference type="NCBI Taxonomy" id="61397"/>
    <lineage>
        <taxon>Eukaryota</taxon>
        <taxon>Fungi</taxon>
        <taxon>Fungi incertae sedis</taxon>
        <taxon>Zoopagomycota</taxon>
        <taxon>Kickxellomycotina</taxon>
        <taxon>Kickxellomycetes</taxon>
        <taxon>Kickxellales</taxon>
        <taxon>Kickxellaceae</taxon>
        <taxon>Kickxella</taxon>
    </lineage>
</organism>
<dbReference type="Proteomes" id="UP001150581">
    <property type="component" value="Unassembled WGS sequence"/>
</dbReference>
<dbReference type="EMBL" id="JANBPG010000113">
    <property type="protein sequence ID" value="KAJ1899951.1"/>
    <property type="molecule type" value="Genomic_DNA"/>
</dbReference>
<gene>
    <name evidence="1" type="ORF">LPJ66_001780</name>
</gene>
<name>A0ACC1IS86_9FUNG</name>
<feature type="non-terminal residue" evidence="1">
    <location>
        <position position="1"/>
    </location>
</feature>
<evidence type="ECO:0000313" key="1">
    <source>
        <dbReference type="EMBL" id="KAJ1899951.1"/>
    </source>
</evidence>